<dbReference type="GO" id="GO:0009279">
    <property type="term" value="C:cell outer membrane"/>
    <property type="evidence" value="ECO:0007669"/>
    <property type="project" value="UniProtKB-SubCell"/>
</dbReference>
<evidence type="ECO:0000256" key="1">
    <source>
        <dbReference type="ARBA" id="ARBA00004571"/>
    </source>
</evidence>
<keyword evidence="6 8" id="KW-0472">Membrane</keyword>
<dbReference type="InterPro" id="IPR039426">
    <property type="entry name" value="TonB-dep_rcpt-like"/>
</dbReference>
<dbReference type="InterPro" id="IPR012910">
    <property type="entry name" value="Plug_dom"/>
</dbReference>
<evidence type="ECO:0000259" key="11">
    <source>
        <dbReference type="Pfam" id="PF00593"/>
    </source>
</evidence>
<dbReference type="PROSITE" id="PS52016">
    <property type="entry name" value="TONB_DEPENDENT_REC_3"/>
    <property type="match status" value="1"/>
</dbReference>
<evidence type="ECO:0000256" key="4">
    <source>
        <dbReference type="ARBA" id="ARBA00022692"/>
    </source>
</evidence>
<proteinExistence type="inferred from homology"/>
<dbReference type="Proteomes" id="UP000295399">
    <property type="component" value="Unassembled WGS sequence"/>
</dbReference>
<comment type="similarity">
    <text evidence="8 9">Belongs to the TonB-dependent receptor family.</text>
</comment>
<keyword evidence="14" id="KW-1185">Reference proteome</keyword>
<dbReference type="PROSITE" id="PS51318">
    <property type="entry name" value="TAT"/>
    <property type="match status" value="1"/>
</dbReference>
<comment type="subcellular location">
    <subcellularLocation>
        <location evidence="1 8">Cell outer membrane</location>
        <topology evidence="1 8">Multi-pass membrane protein</topology>
    </subcellularLocation>
</comment>
<evidence type="ECO:0000259" key="12">
    <source>
        <dbReference type="Pfam" id="PF07715"/>
    </source>
</evidence>
<evidence type="ECO:0000256" key="10">
    <source>
        <dbReference type="SAM" id="SignalP"/>
    </source>
</evidence>
<dbReference type="PANTHER" id="PTHR47234">
    <property type="match status" value="1"/>
</dbReference>
<dbReference type="InterPro" id="IPR036942">
    <property type="entry name" value="Beta-barrel_TonB_sf"/>
</dbReference>
<dbReference type="InterPro" id="IPR037066">
    <property type="entry name" value="Plug_dom_sf"/>
</dbReference>
<dbReference type="RefSeq" id="WP_132708296.1">
    <property type="nucleotide sequence ID" value="NZ_NRRX01000073.1"/>
</dbReference>
<reference evidence="13 14" key="1">
    <citation type="submission" date="2019-03" db="EMBL/GenBank/DDBJ databases">
        <title>Genomic Encyclopedia of Type Strains, Phase IV (KMG-IV): sequencing the most valuable type-strain genomes for metagenomic binning, comparative biology and taxonomic classification.</title>
        <authorList>
            <person name="Goeker M."/>
        </authorList>
    </citation>
    <scope>NUCLEOTIDE SEQUENCE [LARGE SCALE GENOMIC DNA]</scope>
    <source>
        <strain evidence="13 14">DSM 2132</strain>
    </source>
</reference>
<evidence type="ECO:0000313" key="13">
    <source>
        <dbReference type="EMBL" id="TCP35407.1"/>
    </source>
</evidence>
<accession>A0A4R2PJ94</accession>
<feature type="domain" description="TonB-dependent receptor plug" evidence="12">
    <location>
        <begin position="64"/>
        <end position="176"/>
    </location>
</feature>
<sequence length="1052" mass="114713">MESHLNLGRRRSLLGSSALCVLLGTAPAAWAQEMANDQAEDELGEIEEIVVTGSRIASGINAYAQPVLTIDPQEIQTSGFNNLVDFLQDVPALQGSVTPDETTGATLGAAGLNTLNLRQLGVSRTLVLINGRRQVASQPGTAAVDINTIPTIMIERPEIITGGASSIYGADAVSGVVNFVLKEDFNGIELDGTWAINEDGNNQSLRTSFLGGGTFGDNRGHATIAVEYRQAEELFDDEIDHFARGASLIRVDQDQATIDTDGDGDPDFAPSDGNPNFFLIERDARLGIITSGGVLDTFGNGQFEFGPGGIATPVDPGAPIEFFDPNLEAQNNTRAGGTGAPVGRRPLVGSRIPENETIVTRGNFDYDVTEFATVFMDFAYMYSKSNFSFQPSFFSGSPNFIGIANDDRTLPSIDEQQFNVGLFTGTDNAFLDPTAAEAIETGLGVGSVQRFMTEFNRAQSQTIQTFQLNTGVEGDFQMPFLGKNWNYDVAMGFGRSTLNNRQLNNRINPRFFASIDAIEITQDDLQAIADAGNSSDFAVGDVVCRAQFLQAAGLPVNIPGIGAISQNTIDECVPSNIFGPGSLDDEAVAYMTTDLNDAAEIEQLVVTGNLVGELFDPFGAGDAALAVGIEYRREDSAFTPSQLPVINNTFGNAIQPTVGRFDVMEGYAEVNVPLLKDQFLAETLSITGSVRQSHYDTIGSTTTWAAQGIWSPVSDVILRGGRALAIRAPNIGELFQAPSQTFAQIDDPCSADNLDENPEVAANRRRNCAALGIPDDYLDPNPNASNPGVNSGNINLQEERSRSYWAGITVTPRWLPNFTLTADFYDIVIEDAIQAVPIQRVVDDCVDGSAPSATLCQQFTRDPLTFEIIDFIQSDINTGFLNNRGVDFQATYFQDVANIVSLVRETDQDWGQLRGSIRGTRFLRFNDQSDPNDPETFDTDLGQLGFPDTRFNLDVSWHWRNFSLGWEMDWQSSQSRFDRFARESQEDDDKSPFADSGSFAQHDFNVSYTFHENISFRAGVVNVFDNDPRPWAQNNVFDIFGRRFFVGVNTRF</sequence>
<keyword evidence="5 9" id="KW-0798">TonB box</keyword>
<dbReference type="Pfam" id="PF00593">
    <property type="entry name" value="TonB_dep_Rec_b-barrel"/>
    <property type="match status" value="1"/>
</dbReference>
<evidence type="ECO:0000256" key="7">
    <source>
        <dbReference type="ARBA" id="ARBA00023237"/>
    </source>
</evidence>
<dbReference type="EMBL" id="SLXO01000004">
    <property type="protein sequence ID" value="TCP35407.1"/>
    <property type="molecule type" value="Genomic_DNA"/>
</dbReference>
<dbReference type="OrthoDB" id="7051241at2"/>
<dbReference type="InterPro" id="IPR000531">
    <property type="entry name" value="Beta-barrel_TonB"/>
</dbReference>
<dbReference type="SUPFAM" id="SSF56935">
    <property type="entry name" value="Porins"/>
    <property type="match status" value="1"/>
</dbReference>
<dbReference type="InParanoid" id="A0A4R2PJ94"/>
<feature type="domain" description="TonB-dependent receptor-like beta-barrel" evidence="11">
    <location>
        <begin position="606"/>
        <end position="1023"/>
    </location>
</feature>
<dbReference type="PANTHER" id="PTHR47234:SF2">
    <property type="entry name" value="TONB-DEPENDENT RECEPTOR"/>
    <property type="match status" value="1"/>
</dbReference>
<keyword evidence="13" id="KW-0675">Receptor</keyword>
<evidence type="ECO:0000256" key="9">
    <source>
        <dbReference type="RuleBase" id="RU003357"/>
    </source>
</evidence>
<name>A0A4R2PJ94_RHOSA</name>
<keyword evidence="2 8" id="KW-0813">Transport</keyword>
<feature type="chain" id="PRO_5020451638" evidence="10">
    <location>
        <begin position="32"/>
        <end position="1052"/>
    </location>
</feature>
<evidence type="ECO:0000313" key="14">
    <source>
        <dbReference type="Proteomes" id="UP000295399"/>
    </source>
</evidence>
<dbReference type="AlphaFoldDB" id="A0A4R2PJ94"/>
<evidence type="ECO:0000256" key="6">
    <source>
        <dbReference type="ARBA" id="ARBA00023136"/>
    </source>
</evidence>
<dbReference type="Pfam" id="PF07715">
    <property type="entry name" value="Plug"/>
    <property type="match status" value="1"/>
</dbReference>
<dbReference type="Gene3D" id="2.170.130.10">
    <property type="entry name" value="TonB-dependent receptor, plug domain"/>
    <property type="match status" value="1"/>
</dbReference>
<evidence type="ECO:0000256" key="8">
    <source>
        <dbReference type="PROSITE-ProRule" id="PRU01360"/>
    </source>
</evidence>
<dbReference type="InterPro" id="IPR006311">
    <property type="entry name" value="TAT_signal"/>
</dbReference>
<feature type="signal peptide" evidence="10">
    <location>
        <begin position="1"/>
        <end position="31"/>
    </location>
</feature>
<keyword evidence="10" id="KW-0732">Signal</keyword>
<organism evidence="13 14">
    <name type="scientific">Rhodothalassium salexigens DSM 2132</name>
    <dbReference type="NCBI Taxonomy" id="1188247"/>
    <lineage>
        <taxon>Bacteria</taxon>
        <taxon>Pseudomonadati</taxon>
        <taxon>Pseudomonadota</taxon>
        <taxon>Alphaproteobacteria</taxon>
        <taxon>Rhodothalassiales</taxon>
        <taxon>Rhodothalassiaceae</taxon>
        <taxon>Rhodothalassium</taxon>
    </lineage>
</organism>
<protein>
    <submittedName>
        <fullName evidence="13">TonB-dependent receptor-like protein</fullName>
    </submittedName>
</protein>
<evidence type="ECO:0000256" key="2">
    <source>
        <dbReference type="ARBA" id="ARBA00022448"/>
    </source>
</evidence>
<evidence type="ECO:0000256" key="3">
    <source>
        <dbReference type="ARBA" id="ARBA00022452"/>
    </source>
</evidence>
<keyword evidence="3 8" id="KW-1134">Transmembrane beta strand</keyword>
<gene>
    <name evidence="13" type="ORF">EV659_104259</name>
</gene>
<dbReference type="Gene3D" id="2.40.170.20">
    <property type="entry name" value="TonB-dependent receptor, beta-barrel domain"/>
    <property type="match status" value="1"/>
</dbReference>
<evidence type="ECO:0000256" key="5">
    <source>
        <dbReference type="ARBA" id="ARBA00023077"/>
    </source>
</evidence>
<keyword evidence="4 8" id="KW-0812">Transmembrane</keyword>
<keyword evidence="7 8" id="KW-0998">Cell outer membrane</keyword>
<comment type="caution">
    <text evidence="13">The sequence shown here is derived from an EMBL/GenBank/DDBJ whole genome shotgun (WGS) entry which is preliminary data.</text>
</comment>